<feature type="transmembrane region" description="Helical" evidence="10">
    <location>
        <begin position="205"/>
        <end position="225"/>
    </location>
</feature>
<dbReference type="EMBL" id="JAQQEZ010000021">
    <property type="protein sequence ID" value="MFM0004569.1"/>
    <property type="molecule type" value="Genomic_DNA"/>
</dbReference>
<protein>
    <submittedName>
        <fullName evidence="12">Branched-chain amino acid ABC transporter ATP-binding protein/permease</fullName>
    </submittedName>
</protein>
<feature type="transmembrane region" description="Helical" evidence="10">
    <location>
        <begin position="27"/>
        <end position="49"/>
    </location>
</feature>
<keyword evidence="6" id="KW-0547">Nucleotide-binding</keyword>
<evidence type="ECO:0000256" key="7">
    <source>
        <dbReference type="ARBA" id="ARBA00022840"/>
    </source>
</evidence>
<comment type="caution">
    <text evidence="12">The sequence shown here is derived from an EMBL/GenBank/DDBJ whole genome shotgun (WGS) entry which is preliminary data.</text>
</comment>
<feature type="transmembrane region" description="Helical" evidence="10">
    <location>
        <begin position="277"/>
        <end position="297"/>
    </location>
</feature>
<comment type="subcellular location">
    <subcellularLocation>
        <location evidence="1">Cell membrane</location>
        <topology evidence="1">Multi-pass membrane protein</topology>
    </subcellularLocation>
</comment>
<keyword evidence="13" id="KW-1185">Reference proteome</keyword>
<keyword evidence="3" id="KW-1003">Cell membrane</keyword>
<accession>A0ABW9AYR7</accession>
<dbReference type="InterPro" id="IPR001851">
    <property type="entry name" value="ABC_transp_permease"/>
</dbReference>
<dbReference type="PROSITE" id="PS50893">
    <property type="entry name" value="ABC_TRANSPORTER_2"/>
    <property type="match status" value="1"/>
</dbReference>
<dbReference type="RefSeq" id="WP_408179406.1">
    <property type="nucleotide sequence ID" value="NZ_JAQQEZ010000021.1"/>
</dbReference>
<dbReference type="InterPro" id="IPR051120">
    <property type="entry name" value="ABC_AA/LPS_Transport"/>
</dbReference>
<gene>
    <name evidence="12" type="ORF">PQR57_26520</name>
</gene>
<dbReference type="InterPro" id="IPR027417">
    <property type="entry name" value="P-loop_NTPase"/>
</dbReference>
<feature type="transmembrane region" description="Helical" evidence="10">
    <location>
        <begin position="329"/>
        <end position="353"/>
    </location>
</feature>
<sequence>MNPKKLIVSALALIALAVFPVLSGNPYYIHLLETIMIYAILLFGLDIVVGYTGQVSLGHAGLFGVGAYTAGVLFFKLGMPFIVTAPLAILITAGFGAILALPALRVSGPYLAMVTLAFGTILQILINEMDFLTNGPMGVKIPKPSIGGRPMNEVEYYWLVAALLVASLIVVHRVLRSHLGRAFEALRDSPIASDCMGVSVYRYKVYAFVISAGFAGLAGCLYSYSEQYISPNTYNFELTILFLLAIIMGGRKTRTGALLGSAIIVLLPKLLDDIDMFRTVASVLAAVVVIGAGVALARKVSTPRKVAIPVLGTVGLAAFSYRIDTLADWRLTIFGLMILLVVYYLQDGVVGFVRKIVMHGRVRTVTVDTTKPATIGGDAIQAVQASGTEDILQLRGILMQFSGLKALNNVNLTVRRGTIHGLIGPNGSGKSTMMNVLTGIYVPTAGTLDYRGASLAGKTSAQIALSGIARTFQNVQLFGEMTALENVLVGLHHTFNANLADVGLMSSRYRREERAARERAFGMLRFVGLDNVAAEEARNLPYGKQRLLEIARALALDPQLLLLDEPAAGLTAPDIKELVAIIRKVRDHGITVVLIEHHMDVVMSVCDRVSVLDFGQKIAEGKPADIQSNDKVIEAYLGGQPAGQAA</sequence>
<feature type="transmembrane region" description="Helical" evidence="10">
    <location>
        <begin position="56"/>
        <end position="75"/>
    </location>
</feature>
<dbReference type="PANTHER" id="PTHR45772">
    <property type="entry name" value="CONSERVED COMPONENT OF ABC TRANSPORTER FOR NATURAL AMINO ACIDS-RELATED"/>
    <property type="match status" value="1"/>
</dbReference>
<dbReference type="SUPFAM" id="SSF52540">
    <property type="entry name" value="P-loop containing nucleoside triphosphate hydrolases"/>
    <property type="match status" value="1"/>
</dbReference>
<keyword evidence="5 10" id="KW-0812">Transmembrane</keyword>
<keyword evidence="4" id="KW-0997">Cell inner membrane</keyword>
<evidence type="ECO:0000313" key="12">
    <source>
        <dbReference type="EMBL" id="MFM0004569.1"/>
    </source>
</evidence>
<dbReference type="Pfam" id="PF00005">
    <property type="entry name" value="ABC_tran"/>
    <property type="match status" value="1"/>
</dbReference>
<evidence type="ECO:0000256" key="1">
    <source>
        <dbReference type="ARBA" id="ARBA00004651"/>
    </source>
</evidence>
<evidence type="ECO:0000313" key="13">
    <source>
        <dbReference type="Proteomes" id="UP001629230"/>
    </source>
</evidence>
<dbReference type="Pfam" id="PF02653">
    <property type="entry name" value="BPD_transp_2"/>
    <property type="match status" value="1"/>
</dbReference>
<keyword evidence="7 12" id="KW-0067">ATP-binding</keyword>
<dbReference type="PANTHER" id="PTHR45772:SF7">
    <property type="entry name" value="AMINO ACID ABC TRANSPORTER ATP-BINDING PROTEIN"/>
    <property type="match status" value="1"/>
</dbReference>
<evidence type="ECO:0000256" key="5">
    <source>
        <dbReference type="ARBA" id="ARBA00022692"/>
    </source>
</evidence>
<dbReference type="GO" id="GO:0005524">
    <property type="term" value="F:ATP binding"/>
    <property type="evidence" value="ECO:0007669"/>
    <property type="project" value="UniProtKB-KW"/>
</dbReference>
<dbReference type="InterPro" id="IPR003439">
    <property type="entry name" value="ABC_transporter-like_ATP-bd"/>
</dbReference>
<dbReference type="InterPro" id="IPR043428">
    <property type="entry name" value="LivM-like"/>
</dbReference>
<evidence type="ECO:0000256" key="8">
    <source>
        <dbReference type="ARBA" id="ARBA00022989"/>
    </source>
</evidence>
<feature type="transmembrane region" description="Helical" evidence="10">
    <location>
        <begin position="81"/>
        <end position="101"/>
    </location>
</feature>
<dbReference type="SMART" id="SM00382">
    <property type="entry name" value="AAA"/>
    <property type="match status" value="1"/>
</dbReference>
<evidence type="ECO:0000256" key="3">
    <source>
        <dbReference type="ARBA" id="ARBA00022475"/>
    </source>
</evidence>
<keyword evidence="8 10" id="KW-1133">Transmembrane helix</keyword>
<dbReference type="CDD" id="cd06581">
    <property type="entry name" value="TM_PBP1_LivM_like"/>
    <property type="match status" value="1"/>
</dbReference>
<feature type="domain" description="ABC transporter" evidence="11">
    <location>
        <begin position="392"/>
        <end position="639"/>
    </location>
</feature>
<evidence type="ECO:0000256" key="6">
    <source>
        <dbReference type="ARBA" id="ARBA00022741"/>
    </source>
</evidence>
<name>A0ABW9AYR7_9BURK</name>
<dbReference type="Pfam" id="PF12399">
    <property type="entry name" value="BCA_ABC_TP_C"/>
    <property type="match status" value="1"/>
</dbReference>
<keyword evidence="2" id="KW-0813">Transport</keyword>
<dbReference type="Gene3D" id="3.40.50.300">
    <property type="entry name" value="P-loop containing nucleotide triphosphate hydrolases"/>
    <property type="match status" value="1"/>
</dbReference>
<evidence type="ECO:0000256" key="10">
    <source>
        <dbReference type="SAM" id="Phobius"/>
    </source>
</evidence>
<organism evidence="12 13">
    <name type="scientific">Paraburkholderia dipogonis</name>
    <dbReference type="NCBI Taxonomy" id="1211383"/>
    <lineage>
        <taxon>Bacteria</taxon>
        <taxon>Pseudomonadati</taxon>
        <taxon>Pseudomonadota</taxon>
        <taxon>Betaproteobacteria</taxon>
        <taxon>Burkholderiales</taxon>
        <taxon>Burkholderiaceae</taxon>
        <taxon>Paraburkholderia</taxon>
    </lineage>
</organism>
<feature type="transmembrane region" description="Helical" evidence="10">
    <location>
        <begin position="156"/>
        <end position="175"/>
    </location>
</feature>
<dbReference type="InterPro" id="IPR003593">
    <property type="entry name" value="AAA+_ATPase"/>
</dbReference>
<proteinExistence type="predicted"/>
<evidence type="ECO:0000256" key="9">
    <source>
        <dbReference type="ARBA" id="ARBA00023136"/>
    </source>
</evidence>
<reference evidence="12 13" key="1">
    <citation type="journal article" date="2024" name="Chem. Sci.">
        <title>Discovery of megapolipeptins by genome mining of a Burkholderiales bacteria collection.</title>
        <authorList>
            <person name="Paulo B.S."/>
            <person name="Recchia M.J.J."/>
            <person name="Lee S."/>
            <person name="Fergusson C.H."/>
            <person name="Romanowski S.B."/>
            <person name="Hernandez A."/>
            <person name="Krull N."/>
            <person name="Liu D.Y."/>
            <person name="Cavanagh H."/>
            <person name="Bos A."/>
            <person name="Gray C.A."/>
            <person name="Murphy B.T."/>
            <person name="Linington R.G."/>
            <person name="Eustaquio A.S."/>
        </authorList>
    </citation>
    <scope>NUCLEOTIDE SEQUENCE [LARGE SCALE GENOMIC DNA]</scope>
    <source>
        <strain evidence="12 13">RL17-350-BIC-A</strain>
    </source>
</reference>
<dbReference type="Proteomes" id="UP001629230">
    <property type="component" value="Unassembled WGS sequence"/>
</dbReference>
<dbReference type="InterPro" id="IPR032823">
    <property type="entry name" value="BCA_ABC_TP_C"/>
</dbReference>
<feature type="transmembrane region" description="Helical" evidence="10">
    <location>
        <begin position="108"/>
        <end position="126"/>
    </location>
</feature>
<evidence type="ECO:0000256" key="4">
    <source>
        <dbReference type="ARBA" id="ARBA00022519"/>
    </source>
</evidence>
<evidence type="ECO:0000259" key="11">
    <source>
        <dbReference type="PROSITE" id="PS50893"/>
    </source>
</evidence>
<keyword evidence="9 10" id="KW-0472">Membrane</keyword>
<dbReference type="CDD" id="cd03219">
    <property type="entry name" value="ABC_Mj1267_LivG_branched"/>
    <property type="match status" value="1"/>
</dbReference>
<evidence type="ECO:0000256" key="2">
    <source>
        <dbReference type="ARBA" id="ARBA00022448"/>
    </source>
</evidence>